<dbReference type="OrthoDB" id="6510268at2759"/>
<dbReference type="PANTHER" id="PTHR23193">
    <property type="entry name" value="NUCLEAR PORE COMPLEX PROTEIN NUP"/>
    <property type="match status" value="1"/>
</dbReference>
<feature type="compositionally biased region" description="Polar residues" evidence="1">
    <location>
        <begin position="366"/>
        <end position="375"/>
    </location>
</feature>
<protein>
    <submittedName>
        <fullName evidence="3">Nuclear envelope pore membrane protein POM 121-like</fullName>
    </submittedName>
</protein>
<dbReference type="GO" id="GO:0017056">
    <property type="term" value="F:structural constituent of nuclear pore"/>
    <property type="evidence" value="ECO:0007669"/>
    <property type="project" value="TreeGrafter"/>
</dbReference>
<feature type="compositionally biased region" description="Low complexity" evidence="1">
    <location>
        <begin position="545"/>
        <end position="557"/>
    </location>
</feature>
<feature type="compositionally biased region" description="Polar residues" evidence="1">
    <location>
        <begin position="617"/>
        <end position="626"/>
    </location>
</feature>
<keyword evidence="2" id="KW-0472">Membrane</keyword>
<dbReference type="PANTHER" id="PTHR23193:SF5">
    <property type="entry name" value="NUCLEAR ENVELOPE PORE MEMBRANE PROTEIN POM 121C-RELATED"/>
    <property type="match status" value="1"/>
</dbReference>
<dbReference type="AlphaFoldDB" id="A0A8C9WJP8"/>
<dbReference type="Proteomes" id="UP000694397">
    <property type="component" value="Chromosome 10"/>
</dbReference>
<reference evidence="3" key="3">
    <citation type="submission" date="2025-09" db="UniProtKB">
        <authorList>
            <consortium name="Ensembl"/>
        </authorList>
    </citation>
    <scope>IDENTIFICATION</scope>
</reference>
<feature type="region of interest" description="Disordered" evidence="1">
    <location>
        <begin position="583"/>
        <end position="636"/>
    </location>
</feature>
<dbReference type="Pfam" id="PF15229">
    <property type="entry name" value="POM121"/>
    <property type="match status" value="1"/>
</dbReference>
<name>A0A8C9WJP8_SCLFO</name>
<keyword evidence="2" id="KW-0812">Transmembrane</keyword>
<dbReference type="InterPro" id="IPR026054">
    <property type="entry name" value="Nucleoporin"/>
</dbReference>
<evidence type="ECO:0000313" key="3">
    <source>
        <dbReference type="Ensembl" id="ENSSFOP00015076902.1"/>
    </source>
</evidence>
<keyword evidence="4" id="KW-1185">Reference proteome</keyword>
<feature type="compositionally biased region" description="Basic and acidic residues" evidence="1">
    <location>
        <begin position="292"/>
        <end position="302"/>
    </location>
</feature>
<dbReference type="GO" id="GO:0006606">
    <property type="term" value="P:protein import into nucleus"/>
    <property type="evidence" value="ECO:0007669"/>
    <property type="project" value="TreeGrafter"/>
</dbReference>
<sequence>MSPMEKRRVALFSVALSSLVFLGLTVYFIPTFAYLLFIFAACCFACSYNPADGSVHAREGRHPGPRLAIPAVLRRWLPARTTARAQSGGRLGSRGGAARFVKGPLAESARVNGGRRPGDPADFFRETEELGGSPLIPRDALLLRSNTGERDGSRAAWRWGAAGSRELRERVARASRAAPSTRRTLSFRDSWGSGGRVVIAPQQNYLLQPTCSSPLGALLAPAPWSARQKNMLAPCVSAVAHSPVTVKIARPDHSSTRSPLVRQFSSPRTLLSPTLGLTPDPCSREAVLRVLGESRKSGRREPEDDSSATPRKSKRRRHDSGGSANSAFEPLMANGLPSQLVPRPGRMKRGINTSVVEDSPVKRSRASSVGSTGLARTTGGGDSSTRNPIHSSYSSSQGPVQTKSSSLCVSPLSSPESSRSQTPDRPPKKAREKEVCSPNSQSPLNSDRMLSSQVSSADGNTQTSKTQVLSSPVCSSRESEVTRKRKIQLVSSQRGEHISLPPPPQLGYTITSTDLDLEKKAALNQIKSALEEPDAAKQTPTPGLVAPTTTADSVSSAAPPVSGTLLLGSISIVTPTPSLTPSIPPALPATSSCDPASTHSSGTFPPASSSSTACTAQGLTNPQMDSPSPAPGVSAPLAGEVLSATSYSGPESVPVSFTPTVVEGGVSGALAASASWTASASLSTPALGSKSASQHSPPMAALMSPPRMTFPTTSSQVFPKLGVAVTSGLVCSVEAPAPQFTSTVSKTASAAETTSSMSVAPLFKPIFGVVSATPSATGSSQEAATLKPIFGVATASNGFGQPPAVSAVPPVAPSGSGSVLGVLTTTTTTIPANTLDASRGQLASTSTSSGLSFQFGAKVVASSAPTISSTVVSTYTPAQFQFGASPITAAPPMSSGTTAQQSLRAPLQSAFIFGQTTSGGSFSGFGAAVSTPSSTTATPAPVSQPTFSFGKPSVNGPVAFPSMLQTPTIKPLTFGMINGGGDGCGTPINSTIADSPIEDAPSLPVFPSGSSSATAASCQSSATLPVPGPTLTFGGSSAMQSGIPAPGQSNALQPATGSFNFQASVMGNPFSMSNLSSTPTQMSDFSFGGGGTMDGKQAFGTSTPMFGQSPGGLIPSGTPNFGGVTPSPFGTPSFSIGTGSRPTGARQRLQARRQHIRKK</sequence>
<dbReference type="RefSeq" id="XP_029111428.1">
    <property type="nucleotide sequence ID" value="XM_029255595.1"/>
</dbReference>
<feature type="region of interest" description="Disordered" evidence="1">
    <location>
        <begin position="292"/>
        <end position="485"/>
    </location>
</feature>
<feature type="compositionally biased region" description="Low complexity" evidence="1">
    <location>
        <begin position="404"/>
        <end position="420"/>
    </location>
</feature>
<reference evidence="3" key="2">
    <citation type="submission" date="2025-08" db="UniProtKB">
        <authorList>
            <consortium name="Ensembl"/>
        </authorList>
    </citation>
    <scope>IDENTIFICATION</scope>
</reference>
<dbReference type="Ensembl" id="ENSSFOT00015060055.1">
    <property type="protein sequence ID" value="ENSSFOP00015076902.1"/>
    <property type="gene ID" value="ENSSFOG00015029085.1"/>
</dbReference>
<dbReference type="GO" id="GO:0005643">
    <property type="term" value="C:nuclear pore"/>
    <property type="evidence" value="ECO:0007669"/>
    <property type="project" value="TreeGrafter"/>
</dbReference>
<feature type="compositionally biased region" description="Polar residues" evidence="1">
    <location>
        <begin position="1128"/>
        <end position="1141"/>
    </location>
</feature>
<feature type="compositionally biased region" description="Basic and acidic residues" evidence="1">
    <location>
        <begin position="425"/>
        <end position="435"/>
    </location>
</feature>
<dbReference type="KEGG" id="sfm:108922394"/>
<accession>A0A8C9WJP8</accession>
<keyword evidence="2" id="KW-1133">Transmembrane helix</keyword>
<dbReference type="GO" id="GO:0006405">
    <property type="term" value="P:RNA export from nucleus"/>
    <property type="evidence" value="ECO:0007669"/>
    <property type="project" value="TreeGrafter"/>
</dbReference>
<organism evidence="3 4">
    <name type="scientific">Scleropages formosus</name>
    <name type="common">Asian bonytongue</name>
    <name type="synonym">Osteoglossum formosum</name>
    <dbReference type="NCBI Taxonomy" id="113540"/>
    <lineage>
        <taxon>Eukaryota</taxon>
        <taxon>Metazoa</taxon>
        <taxon>Chordata</taxon>
        <taxon>Craniata</taxon>
        <taxon>Vertebrata</taxon>
        <taxon>Euteleostomi</taxon>
        <taxon>Actinopterygii</taxon>
        <taxon>Neopterygii</taxon>
        <taxon>Teleostei</taxon>
        <taxon>Osteoglossocephala</taxon>
        <taxon>Osteoglossomorpha</taxon>
        <taxon>Osteoglossiformes</taxon>
        <taxon>Osteoglossidae</taxon>
        <taxon>Scleropages</taxon>
    </lineage>
</organism>
<feature type="compositionally biased region" description="Polar residues" evidence="1">
    <location>
        <begin position="437"/>
        <end position="476"/>
    </location>
</feature>
<evidence type="ECO:0000256" key="1">
    <source>
        <dbReference type="SAM" id="MobiDB-lite"/>
    </source>
</evidence>
<dbReference type="GO" id="GO:0008139">
    <property type="term" value="F:nuclear localization sequence binding"/>
    <property type="evidence" value="ECO:0007669"/>
    <property type="project" value="TreeGrafter"/>
</dbReference>
<proteinExistence type="predicted"/>
<feature type="compositionally biased region" description="Basic residues" evidence="1">
    <location>
        <begin position="1149"/>
        <end position="1159"/>
    </location>
</feature>
<reference evidence="3 4" key="1">
    <citation type="submission" date="2019-04" db="EMBL/GenBank/DDBJ databases">
        <authorList>
            <consortium name="Wellcome Sanger Institute Data Sharing"/>
        </authorList>
    </citation>
    <scope>NUCLEOTIDE SEQUENCE [LARGE SCALE GENOMIC DNA]</scope>
</reference>
<evidence type="ECO:0000313" key="4">
    <source>
        <dbReference type="Proteomes" id="UP000694397"/>
    </source>
</evidence>
<dbReference type="GeneID" id="108922394"/>
<feature type="region of interest" description="Disordered" evidence="1">
    <location>
        <begin position="1116"/>
        <end position="1159"/>
    </location>
</feature>
<evidence type="ECO:0000256" key="2">
    <source>
        <dbReference type="SAM" id="Phobius"/>
    </source>
</evidence>
<gene>
    <name evidence="3" type="primary">LOC108922394</name>
</gene>
<feature type="compositionally biased region" description="Low complexity" evidence="1">
    <location>
        <begin position="600"/>
        <end position="616"/>
    </location>
</feature>
<feature type="region of interest" description="Disordered" evidence="1">
    <location>
        <begin position="530"/>
        <end position="557"/>
    </location>
</feature>
<feature type="compositionally biased region" description="Polar residues" evidence="1">
    <location>
        <begin position="383"/>
        <end position="403"/>
    </location>
</feature>
<feature type="transmembrane region" description="Helical" evidence="2">
    <location>
        <begin position="12"/>
        <end position="40"/>
    </location>
</feature>
<dbReference type="GeneTree" id="ENSGT00940000153253"/>